<dbReference type="CDD" id="cd06257">
    <property type="entry name" value="DnaJ"/>
    <property type="match status" value="1"/>
</dbReference>
<keyword evidence="4" id="KW-0862">Zinc</keyword>
<dbReference type="PANTHER" id="PTHR43096:SF52">
    <property type="entry name" value="DNAJ HOMOLOG 1, MITOCHONDRIAL-RELATED"/>
    <property type="match status" value="1"/>
</dbReference>
<dbReference type="OrthoDB" id="9779889at2"/>
<dbReference type="SUPFAM" id="SSF49493">
    <property type="entry name" value="HSP40/DnaJ peptide-binding domain"/>
    <property type="match status" value="2"/>
</dbReference>
<dbReference type="GO" id="GO:0008270">
    <property type="term" value="F:zinc ion binding"/>
    <property type="evidence" value="ECO:0007669"/>
    <property type="project" value="UniProtKB-KW"/>
</dbReference>
<evidence type="ECO:0000313" key="8">
    <source>
        <dbReference type="Proteomes" id="UP000182517"/>
    </source>
</evidence>
<dbReference type="InterPro" id="IPR018253">
    <property type="entry name" value="DnaJ_domain_CS"/>
</dbReference>
<dbReference type="Proteomes" id="UP000182517">
    <property type="component" value="Chromosome"/>
</dbReference>
<gene>
    <name evidence="7" type="ORF">A7E78_07095</name>
</gene>
<evidence type="ECO:0000256" key="4">
    <source>
        <dbReference type="ARBA" id="ARBA00022833"/>
    </source>
</evidence>
<evidence type="ECO:0000259" key="6">
    <source>
        <dbReference type="PROSITE" id="PS50076"/>
    </source>
</evidence>
<dbReference type="Pfam" id="PF01556">
    <property type="entry name" value="DnaJ_C"/>
    <property type="match status" value="1"/>
</dbReference>
<sequence length="296" mass="32517">MSKDYYATLGVAKGADTDTIKKAYRKLALKYHPDKNPDDKKAEEKFKEITEAYAVLSDKEKRQQYDQFGDSGFHQRYSQEDIYRNFNANDMFRDFGFGSDDIFSRLFGGVGGRSGFPGGRPQAVKGQDYVMHLSIPFRLAIEGGKKRVEYRGEQGVENLQVTIPAGIESGQKLRVSGKGGKSPSGGPPGNLFLEIKVTPDPTFSREEQNLLVKVRIPFSGACLGSSVEVPTLQGNKRIKVPAGIQSGGKIRLKGYGVPARKGHAAGDLYAIIEVEVPDKLDIEQKALLKELKKAGL</sequence>
<dbReference type="AlphaFoldDB" id="A0A1L3GNX4"/>
<name>A0A1L3GNX4_9BACT</name>
<dbReference type="Gene3D" id="1.10.287.110">
    <property type="entry name" value="DnaJ domain"/>
    <property type="match status" value="1"/>
</dbReference>
<dbReference type="GO" id="GO:0005737">
    <property type="term" value="C:cytoplasm"/>
    <property type="evidence" value="ECO:0007669"/>
    <property type="project" value="TreeGrafter"/>
</dbReference>
<dbReference type="FunFam" id="2.60.260.20:FF:000005">
    <property type="entry name" value="Chaperone protein dnaJ 1, mitochondrial"/>
    <property type="match status" value="1"/>
</dbReference>
<dbReference type="CDD" id="cd10747">
    <property type="entry name" value="DnaJ_C"/>
    <property type="match status" value="1"/>
</dbReference>
<reference evidence="7 8" key="1">
    <citation type="journal article" date="2017" name="Genome Announc.">
        <title>Complete Genome Sequences of Two Acetylene-Fermenting Pelobacter acetylenicus Strains.</title>
        <authorList>
            <person name="Sutton J.M."/>
            <person name="Baesman S.M."/>
            <person name="Fierst J.L."/>
            <person name="Poret-Peterson A.T."/>
            <person name="Oremland R.S."/>
            <person name="Dunlap D.S."/>
            <person name="Akob D.M."/>
        </authorList>
    </citation>
    <scope>NUCLEOTIDE SEQUENCE [LARGE SCALE GENOMIC DNA]</scope>
    <source>
        <strain evidence="7 8">SFB93</strain>
    </source>
</reference>
<dbReference type="KEGG" id="pef:A7E78_07095"/>
<proteinExistence type="predicted"/>
<dbReference type="FunFam" id="1.10.287.110:FF:000034">
    <property type="entry name" value="Chaperone protein DnaJ"/>
    <property type="match status" value="1"/>
</dbReference>
<accession>A0A1L3GNX4</accession>
<evidence type="ECO:0000256" key="3">
    <source>
        <dbReference type="ARBA" id="ARBA00022771"/>
    </source>
</evidence>
<keyword evidence="3" id="KW-0863">Zinc-finger</keyword>
<dbReference type="RefSeq" id="WP_072283589.1">
    <property type="nucleotide sequence ID" value="NZ_CP015519.1"/>
</dbReference>
<dbReference type="InterPro" id="IPR001623">
    <property type="entry name" value="DnaJ_domain"/>
</dbReference>
<dbReference type="EMBL" id="CP015519">
    <property type="protein sequence ID" value="APG27624.1"/>
    <property type="molecule type" value="Genomic_DNA"/>
</dbReference>
<dbReference type="PROSITE" id="PS00636">
    <property type="entry name" value="DNAJ_1"/>
    <property type="match status" value="1"/>
</dbReference>
<dbReference type="SMART" id="SM00271">
    <property type="entry name" value="DnaJ"/>
    <property type="match status" value="1"/>
</dbReference>
<evidence type="ECO:0000256" key="2">
    <source>
        <dbReference type="ARBA" id="ARBA00022737"/>
    </source>
</evidence>
<dbReference type="SUPFAM" id="SSF46565">
    <property type="entry name" value="Chaperone J-domain"/>
    <property type="match status" value="1"/>
</dbReference>
<dbReference type="Gene3D" id="2.60.260.20">
    <property type="entry name" value="Urease metallochaperone UreE, N-terminal domain"/>
    <property type="match status" value="2"/>
</dbReference>
<keyword evidence="1" id="KW-0479">Metal-binding</keyword>
<keyword evidence="5" id="KW-0143">Chaperone</keyword>
<dbReference type="InterPro" id="IPR002939">
    <property type="entry name" value="DnaJ_C"/>
</dbReference>
<keyword evidence="8" id="KW-1185">Reference proteome</keyword>
<dbReference type="PANTHER" id="PTHR43096">
    <property type="entry name" value="DNAJ HOMOLOG 1, MITOCHONDRIAL-RELATED"/>
    <property type="match status" value="1"/>
</dbReference>
<protein>
    <submittedName>
        <fullName evidence="7">Integrase</fullName>
    </submittedName>
</protein>
<dbReference type="STRING" id="1842532.A7E78_07095"/>
<dbReference type="PROSITE" id="PS50076">
    <property type="entry name" value="DNAJ_2"/>
    <property type="match status" value="1"/>
</dbReference>
<dbReference type="GO" id="GO:0051082">
    <property type="term" value="F:unfolded protein binding"/>
    <property type="evidence" value="ECO:0007669"/>
    <property type="project" value="InterPro"/>
</dbReference>
<dbReference type="GO" id="GO:0042026">
    <property type="term" value="P:protein refolding"/>
    <property type="evidence" value="ECO:0007669"/>
    <property type="project" value="TreeGrafter"/>
</dbReference>
<dbReference type="Pfam" id="PF00226">
    <property type="entry name" value="DnaJ"/>
    <property type="match status" value="1"/>
</dbReference>
<evidence type="ECO:0000313" key="7">
    <source>
        <dbReference type="EMBL" id="APG27624.1"/>
    </source>
</evidence>
<organism evidence="7 8">
    <name type="scientific">Syntrophotalea acetylenivorans</name>
    <dbReference type="NCBI Taxonomy" id="1842532"/>
    <lineage>
        <taxon>Bacteria</taxon>
        <taxon>Pseudomonadati</taxon>
        <taxon>Thermodesulfobacteriota</taxon>
        <taxon>Desulfuromonadia</taxon>
        <taxon>Desulfuromonadales</taxon>
        <taxon>Syntrophotaleaceae</taxon>
        <taxon>Syntrophotalea</taxon>
    </lineage>
</organism>
<evidence type="ECO:0000256" key="5">
    <source>
        <dbReference type="ARBA" id="ARBA00023186"/>
    </source>
</evidence>
<evidence type="ECO:0000256" key="1">
    <source>
        <dbReference type="ARBA" id="ARBA00022723"/>
    </source>
</evidence>
<dbReference type="InterPro" id="IPR036869">
    <property type="entry name" value="J_dom_sf"/>
</dbReference>
<dbReference type="PRINTS" id="PR00625">
    <property type="entry name" value="JDOMAIN"/>
</dbReference>
<dbReference type="InterPro" id="IPR008971">
    <property type="entry name" value="HSP40/DnaJ_pept-bd"/>
</dbReference>
<keyword evidence="2" id="KW-0677">Repeat</keyword>
<feature type="domain" description="J" evidence="6">
    <location>
        <begin position="4"/>
        <end position="69"/>
    </location>
</feature>